<feature type="region of interest" description="Disordered" evidence="1">
    <location>
        <begin position="23"/>
        <end position="53"/>
    </location>
</feature>
<organism evidence="3 4">
    <name type="scientific">Gemmata palustris</name>
    <dbReference type="NCBI Taxonomy" id="2822762"/>
    <lineage>
        <taxon>Bacteria</taxon>
        <taxon>Pseudomonadati</taxon>
        <taxon>Planctomycetota</taxon>
        <taxon>Planctomycetia</taxon>
        <taxon>Gemmatales</taxon>
        <taxon>Gemmataceae</taxon>
        <taxon>Gemmata</taxon>
    </lineage>
</organism>
<keyword evidence="2" id="KW-0732">Signal</keyword>
<feature type="chain" id="PRO_5045678232" description="Lipoprotein" evidence="2">
    <location>
        <begin position="21"/>
        <end position="53"/>
    </location>
</feature>
<name>A0ABS5C3H4_9BACT</name>
<gene>
    <name evidence="3" type="ORF">J8F10_35315</name>
</gene>
<evidence type="ECO:0008006" key="5">
    <source>
        <dbReference type="Google" id="ProtNLM"/>
    </source>
</evidence>
<evidence type="ECO:0000256" key="1">
    <source>
        <dbReference type="SAM" id="MobiDB-lite"/>
    </source>
</evidence>
<dbReference type="RefSeq" id="WP_210662657.1">
    <property type="nucleotide sequence ID" value="NZ_JAGKQQ010000002.1"/>
</dbReference>
<proteinExistence type="predicted"/>
<keyword evidence="4" id="KW-1185">Reference proteome</keyword>
<evidence type="ECO:0000256" key="2">
    <source>
        <dbReference type="SAM" id="SignalP"/>
    </source>
</evidence>
<dbReference type="PROSITE" id="PS51257">
    <property type="entry name" value="PROKAR_LIPOPROTEIN"/>
    <property type="match status" value="1"/>
</dbReference>
<sequence>MTRKVITRLACLVAVVVALAGCEREPLTKPADPNNPPPKPAGPTGPPAKPAAK</sequence>
<accession>A0ABS5C3H4</accession>
<protein>
    <recommendedName>
        <fullName evidence="5">Lipoprotein</fullName>
    </recommendedName>
</protein>
<evidence type="ECO:0000313" key="4">
    <source>
        <dbReference type="Proteomes" id="UP000676565"/>
    </source>
</evidence>
<feature type="signal peptide" evidence="2">
    <location>
        <begin position="1"/>
        <end position="20"/>
    </location>
</feature>
<dbReference type="Proteomes" id="UP000676565">
    <property type="component" value="Unassembled WGS sequence"/>
</dbReference>
<feature type="compositionally biased region" description="Pro residues" evidence="1">
    <location>
        <begin position="33"/>
        <end position="53"/>
    </location>
</feature>
<comment type="caution">
    <text evidence="3">The sequence shown here is derived from an EMBL/GenBank/DDBJ whole genome shotgun (WGS) entry which is preliminary data.</text>
</comment>
<dbReference type="EMBL" id="JAGKQQ010000002">
    <property type="protein sequence ID" value="MBP3960524.1"/>
    <property type="molecule type" value="Genomic_DNA"/>
</dbReference>
<evidence type="ECO:0000313" key="3">
    <source>
        <dbReference type="EMBL" id="MBP3960524.1"/>
    </source>
</evidence>
<reference evidence="3 4" key="1">
    <citation type="submission" date="2021-04" db="EMBL/GenBank/DDBJ databases">
        <authorList>
            <person name="Ivanova A."/>
        </authorList>
    </citation>
    <scope>NUCLEOTIDE SEQUENCE [LARGE SCALE GENOMIC DNA]</scope>
    <source>
        <strain evidence="3 4">G18</strain>
    </source>
</reference>